<comment type="caution">
    <text evidence="2">The sequence shown here is derived from an EMBL/GenBank/DDBJ whole genome shotgun (WGS) entry which is preliminary data.</text>
</comment>
<dbReference type="Proteomes" id="UP000682733">
    <property type="component" value="Unassembled WGS sequence"/>
</dbReference>
<reference evidence="2" key="1">
    <citation type="submission" date="2021-02" db="EMBL/GenBank/DDBJ databases">
        <authorList>
            <person name="Nowell W R."/>
        </authorList>
    </citation>
    <scope>NUCLEOTIDE SEQUENCE</scope>
</reference>
<proteinExistence type="predicted"/>
<dbReference type="EMBL" id="CAJOBA010004906">
    <property type="protein sequence ID" value="CAF3727303.1"/>
    <property type="molecule type" value="Genomic_DNA"/>
</dbReference>
<dbReference type="Proteomes" id="UP000677228">
    <property type="component" value="Unassembled WGS sequence"/>
</dbReference>
<feature type="region of interest" description="Disordered" evidence="1">
    <location>
        <begin position="105"/>
        <end position="339"/>
    </location>
</feature>
<feature type="compositionally biased region" description="Basic and acidic residues" evidence="1">
    <location>
        <begin position="286"/>
        <end position="297"/>
    </location>
</feature>
<evidence type="ECO:0000313" key="2">
    <source>
        <dbReference type="EMBL" id="CAF0953748.1"/>
    </source>
</evidence>
<gene>
    <name evidence="2" type="ORF">OVA965_LOCUS12276</name>
    <name evidence="3" type="ORF">TMI583_LOCUS12280</name>
</gene>
<feature type="compositionally biased region" description="Polar residues" evidence="1">
    <location>
        <begin position="172"/>
        <end position="181"/>
    </location>
</feature>
<feature type="compositionally biased region" description="Polar residues" evidence="1">
    <location>
        <begin position="325"/>
        <end position="339"/>
    </location>
</feature>
<sequence length="418" mass="48070">MVSQTETRQLRKNIRTNTQPEHESLMDALMSKRQQMNDMSPSNQNNQMDNQQTSTIDSFSQDRQYFRIGSAQTSNNDTKKPVNKARRQQQADITLLDKKLENLNRKQEQQTHQTNENWKEFSDVNYGFSDDGSSRVPSRQQQIREPEQVAAASQKNELSNSTDTHLSPMRKTPNSPIIRPQTSDKIEKQTIVPEETKAVVPEETKTVVPEETQKRRDSVYREEPLKSLVEPSPIREQSVHSEKMVQAEESLKPSSKTNERAESVHHETIPQQEPVQRSLSATKQPPIERVEPNHDKSSPILEKNITLPNKTNELEDDNQKFKLPQINSNSLPNTSRRPSYTNQSYFPEPAHLNTDTMSPTSQSLPSINTISLPTREPFPISLPPRTLKTIQPNTVLPTVHRGLQSIQRSMDRYRFHVW</sequence>
<feature type="region of interest" description="Disordered" evidence="1">
    <location>
        <begin position="1"/>
        <end position="22"/>
    </location>
</feature>
<evidence type="ECO:0000313" key="3">
    <source>
        <dbReference type="EMBL" id="CAF3727303.1"/>
    </source>
</evidence>
<feature type="compositionally biased region" description="Basic and acidic residues" evidence="1">
    <location>
        <begin position="211"/>
        <end position="225"/>
    </location>
</feature>
<evidence type="ECO:0000313" key="4">
    <source>
        <dbReference type="Proteomes" id="UP000677228"/>
    </source>
</evidence>
<feature type="compositionally biased region" description="Polar residues" evidence="1">
    <location>
        <begin position="355"/>
        <end position="372"/>
    </location>
</feature>
<feature type="compositionally biased region" description="Polar residues" evidence="1">
    <location>
        <begin position="269"/>
        <end position="283"/>
    </location>
</feature>
<feature type="compositionally biased region" description="Polar residues" evidence="1">
    <location>
        <begin position="151"/>
        <end position="165"/>
    </location>
</feature>
<name>A0A8S2DGE0_9BILA</name>
<dbReference type="EMBL" id="CAJNOK010004901">
    <property type="protein sequence ID" value="CAF0953748.1"/>
    <property type="molecule type" value="Genomic_DNA"/>
</dbReference>
<dbReference type="AlphaFoldDB" id="A0A8S2DGE0"/>
<protein>
    <submittedName>
        <fullName evidence="2">Uncharacterized protein</fullName>
    </submittedName>
</protein>
<feature type="compositionally biased region" description="Basic and acidic residues" evidence="1">
    <location>
        <begin position="237"/>
        <end position="268"/>
    </location>
</feature>
<evidence type="ECO:0000256" key="1">
    <source>
        <dbReference type="SAM" id="MobiDB-lite"/>
    </source>
</evidence>
<feature type="region of interest" description="Disordered" evidence="1">
    <location>
        <begin position="69"/>
        <end position="89"/>
    </location>
</feature>
<organism evidence="2 4">
    <name type="scientific">Didymodactylos carnosus</name>
    <dbReference type="NCBI Taxonomy" id="1234261"/>
    <lineage>
        <taxon>Eukaryota</taxon>
        <taxon>Metazoa</taxon>
        <taxon>Spiralia</taxon>
        <taxon>Gnathifera</taxon>
        <taxon>Rotifera</taxon>
        <taxon>Eurotatoria</taxon>
        <taxon>Bdelloidea</taxon>
        <taxon>Philodinida</taxon>
        <taxon>Philodinidae</taxon>
        <taxon>Didymodactylos</taxon>
    </lineage>
</organism>
<accession>A0A8S2DGE0</accession>
<feature type="compositionally biased region" description="Basic and acidic residues" evidence="1">
    <location>
        <begin position="182"/>
        <end position="205"/>
    </location>
</feature>
<feature type="region of interest" description="Disordered" evidence="1">
    <location>
        <begin position="355"/>
        <end position="386"/>
    </location>
</feature>